<keyword evidence="3" id="KW-1185">Reference proteome</keyword>
<comment type="caution">
    <text evidence="2">The sequence shown here is derived from an EMBL/GenBank/DDBJ whole genome shotgun (WGS) entry which is preliminary data.</text>
</comment>
<proteinExistence type="predicted"/>
<feature type="chain" id="PRO_5036870560" evidence="1">
    <location>
        <begin position="17"/>
        <end position="59"/>
    </location>
</feature>
<keyword evidence="1" id="KW-0732">Signal</keyword>
<dbReference type="EMBL" id="SHOA02000012">
    <property type="protein sequence ID" value="TDH72713.1"/>
    <property type="molecule type" value="Genomic_DNA"/>
</dbReference>
<dbReference type="RefSeq" id="XP_067822212.1">
    <property type="nucleotide sequence ID" value="XM_067960615.1"/>
</dbReference>
<accession>A0A976NYL5</accession>
<protein>
    <submittedName>
        <fullName evidence="2">Uncharacterized protein</fullName>
    </submittedName>
</protein>
<dbReference type="AlphaFoldDB" id="A0A976NYL5"/>
<sequence length="59" mass="6817">MIKHVCLKILVTLGGAVNVARSGIKYTRGHMIEYLEVAMQRCYQDDDAFARRKERFSAR</sequence>
<dbReference type="KEGG" id="blac:94346286"/>
<name>A0A976NYL5_BRELC</name>
<feature type="signal peptide" evidence="1">
    <location>
        <begin position="1"/>
        <end position="16"/>
    </location>
</feature>
<evidence type="ECO:0000313" key="3">
    <source>
        <dbReference type="Proteomes" id="UP000294530"/>
    </source>
</evidence>
<gene>
    <name evidence="2" type="ORF">CCR75_002518</name>
</gene>
<reference evidence="2 3" key="1">
    <citation type="journal article" date="2021" name="Genome Biol.">
        <title>AFLAP: assembly-free linkage analysis pipeline using k-mers from genome sequencing data.</title>
        <authorList>
            <person name="Fletcher K."/>
            <person name="Zhang L."/>
            <person name="Gil J."/>
            <person name="Han R."/>
            <person name="Cavanaugh K."/>
            <person name="Michelmore R."/>
        </authorList>
    </citation>
    <scope>NUCLEOTIDE SEQUENCE [LARGE SCALE GENOMIC DNA]</scope>
    <source>
        <strain evidence="2 3">SF5</strain>
    </source>
</reference>
<dbReference type="Proteomes" id="UP000294530">
    <property type="component" value="Unassembled WGS sequence"/>
</dbReference>
<evidence type="ECO:0000313" key="2">
    <source>
        <dbReference type="EMBL" id="TDH72713.1"/>
    </source>
</evidence>
<evidence type="ECO:0000256" key="1">
    <source>
        <dbReference type="SAM" id="SignalP"/>
    </source>
</evidence>
<dbReference type="GeneID" id="94346286"/>
<organism evidence="2 3">
    <name type="scientific">Bremia lactucae</name>
    <name type="common">Lettuce downy mildew</name>
    <dbReference type="NCBI Taxonomy" id="4779"/>
    <lineage>
        <taxon>Eukaryota</taxon>
        <taxon>Sar</taxon>
        <taxon>Stramenopiles</taxon>
        <taxon>Oomycota</taxon>
        <taxon>Peronosporomycetes</taxon>
        <taxon>Peronosporales</taxon>
        <taxon>Peronosporaceae</taxon>
        <taxon>Bremia</taxon>
    </lineage>
</organism>